<reference evidence="3" key="1">
    <citation type="submission" date="2016-10" db="EMBL/GenBank/DDBJ databases">
        <authorList>
            <person name="Varghese N."/>
            <person name="Submissions S."/>
        </authorList>
    </citation>
    <scope>NUCLEOTIDE SEQUENCE [LARGE SCALE GENOMIC DNA]</scope>
    <source>
        <strain evidence="3">P18</strain>
    </source>
</reference>
<organism evidence="2 3">
    <name type="scientific">Butyrivibrio proteoclasticus</name>
    <dbReference type="NCBI Taxonomy" id="43305"/>
    <lineage>
        <taxon>Bacteria</taxon>
        <taxon>Bacillati</taxon>
        <taxon>Bacillota</taxon>
        <taxon>Clostridia</taxon>
        <taxon>Lachnospirales</taxon>
        <taxon>Lachnospiraceae</taxon>
        <taxon>Butyrivibrio</taxon>
    </lineage>
</organism>
<sequence>MNDLDKVYAESVAKDYMPKETNKVRQLKKLDERAKLPAFISAMTLGIIGTLIFGTGMCFGLGVFGTGVIFMVIGVLLGIVGAAICITNYPLYKKLLKKGKEKYAFEILELAKEITGEA</sequence>
<keyword evidence="3" id="KW-1185">Reference proteome</keyword>
<evidence type="ECO:0000256" key="1">
    <source>
        <dbReference type="SAM" id="Phobius"/>
    </source>
</evidence>
<keyword evidence="1" id="KW-0812">Transmembrane</keyword>
<dbReference type="OrthoDB" id="1956879at2"/>
<keyword evidence="1" id="KW-0472">Membrane</keyword>
<dbReference type="RefSeq" id="WP_074888753.1">
    <property type="nucleotide sequence ID" value="NZ_FOXO01000017.1"/>
</dbReference>
<evidence type="ECO:0008006" key="4">
    <source>
        <dbReference type="Google" id="ProtNLM"/>
    </source>
</evidence>
<evidence type="ECO:0000313" key="3">
    <source>
        <dbReference type="Proteomes" id="UP000182624"/>
    </source>
</evidence>
<feature type="transmembrane region" description="Helical" evidence="1">
    <location>
        <begin position="36"/>
        <end position="62"/>
    </location>
</feature>
<dbReference type="eggNOG" id="ENOG5032ZZE">
    <property type="taxonomic scope" value="Bacteria"/>
</dbReference>
<gene>
    <name evidence="2" type="ORF">SAMN04487928_11719</name>
</gene>
<keyword evidence="1" id="KW-1133">Transmembrane helix</keyword>
<dbReference type="Proteomes" id="UP000182624">
    <property type="component" value="Unassembled WGS sequence"/>
</dbReference>
<evidence type="ECO:0000313" key="2">
    <source>
        <dbReference type="EMBL" id="SFQ06387.1"/>
    </source>
</evidence>
<accession>A0A1I5VGA9</accession>
<protein>
    <recommendedName>
        <fullName evidence="4">Dihydropteridine reductase</fullName>
    </recommendedName>
</protein>
<feature type="transmembrane region" description="Helical" evidence="1">
    <location>
        <begin position="68"/>
        <end position="92"/>
    </location>
</feature>
<dbReference type="AlphaFoldDB" id="A0A1I5VGA9"/>
<dbReference type="EMBL" id="FOXO01000017">
    <property type="protein sequence ID" value="SFQ06387.1"/>
    <property type="molecule type" value="Genomic_DNA"/>
</dbReference>
<name>A0A1I5VGA9_9FIRM</name>
<proteinExistence type="predicted"/>